<dbReference type="PIRSF" id="PIRSF033199">
    <property type="entry name" value="UCP033199"/>
    <property type="match status" value="1"/>
</dbReference>
<proteinExistence type="predicted"/>
<dbReference type="AlphaFoldDB" id="A0A9E4DTL5"/>
<comment type="caution">
    <text evidence="1">The sequence shown here is derived from an EMBL/GenBank/DDBJ whole genome shotgun (WGS) entry which is preliminary data.</text>
</comment>
<gene>
    <name evidence="1" type="ORF">K8V42_08165</name>
</gene>
<sequence>MNIRNEQRLYQMSVGKVYPLYLAKVTKKGRTKEEVDDIIQWLTGYSSEELAQVVQQEVSFEQFFKNAPKMNEARRLITGVICGIRVEEIKDPIIQEVRYLDKLIDELAKGKKIEKIKRPLIKMEE</sequence>
<evidence type="ECO:0000313" key="1">
    <source>
        <dbReference type="EMBL" id="MCC9274246.1"/>
    </source>
</evidence>
<evidence type="ECO:0000313" key="2">
    <source>
        <dbReference type="Proteomes" id="UP000813384"/>
    </source>
</evidence>
<protein>
    <submittedName>
        <fullName evidence="1">DUF2200 domain-containing protein</fullName>
    </submittedName>
</protein>
<dbReference type="Pfam" id="PF09966">
    <property type="entry name" value="DUF2200"/>
    <property type="match status" value="1"/>
</dbReference>
<reference evidence="1" key="2">
    <citation type="submission" date="2021-11" db="EMBL/GenBank/DDBJ databases">
        <authorList>
            <person name="Gilroy R."/>
        </authorList>
    </citation>
    <scope>NUCLEOTIDE SEQUENCE</scope>
    <source>
        <strain evidence="1">150</strain>
    </source>
</reference>
<name>A0A9E4DTL5_9ENTE</name>
<dbReference type="EMBL" id="JAJJVO010000122">
    <property type="protein sequence ID" value="MCC9274246.1"/>
    <property type="molecule type" value="Genomic_DNA"/>
</dbReference>
<dbReference type="Proteomes" id="UP000813384">
    <property type="component" value="Unassembled WGS sequence"/>
</dbReference>
<organism evidence="1 2">
    <name type="scientific">Enterococcus aquimarinus</name>
    <dbReference type="NCBI Taxonomy" id="328396"/>
    <lineage>
        <taxon>Bacteria</taxon>
        <taxon>Bacillati</taxon>
        <taxon>Bacillota</taxon>
        <taxon>Bacilli</taxon>
        <taxon>Lactobacillales</taxon>
        <taxon>Enterococcaceae</taxon>
        <taxon>Enterococcus</taxon>
    </lineage>
</organism>
<dbReference type="InterPro" id="IPR014580">
    <property type="entry name" value="UCP033199"/>
</dbReference>
<dbReference type="Gene3D" id="1.10.8.290">
    <property type="entry name" value="uncharacterized protein sp1917 domain"/>
    <property type="match status" value="1"/>
</dbReference>
<dbReference type="InterPro" id="IPR023204">
    <property type="entry name" value="SP1917_dom_sf"/>
</dbReference>
<reference evidence="1" key="1">
    <citation type="journal article" date="2021" name="PeerJ">
        <title>Extensive microbial diversity within the chicken gut microbiome revealed by metagenomics and culture.</title>
        <authorList>
            <person name="Gilroy R."/>
            <person name="Ravi A."/>
            <person name="Getino M."/>
            <person name="Pursley I."/>
            <person name="Horton D.L."/>
            <person name="Alikhan N.F."/>
            <person name="Baker D."/>
            <person name="Gharbi K."/>
            <person name="Hall N."/>
            <person name="Watson M."/>
            <person name="Adriaenssens E.M."/>
            <person name="Foster-Nyarko E."/>
            <person name="Jarju S."/>
            <person name="Secka A."/>
            <person name="Antonio M."/>
            <person name="Oren A."/>
            <person name="Chaudhuri R.R."/>
            <person name="La Ragione R."/>
            <person name="Hildebrand F."/>
            <person name="Pallen M.J."/>
        </authorList>
    </citation>
    <scope>NUCLEOTIDE SEQUENCE</scope>
    <source>
        <strain evidence="1">150</strain>
    </source>
</reference>
<accession>A0A9E4DTL5</accession>